<sequence>MMAQDTQDSGIWQVEMPLILGTTEDMDNAFRTQNQSPTDWNRNIVVQRKGPVNVHCSLLDVVHGKLGVDQDINTDDDGALGTLLVFHFRFVPQQHSRRVIQASIHVEFLATDAQSSPPAVCAISPYDTWTVVPTTEHEEKTSAVEGTVGTPGTGPVSASLTAKLEKLRIRDFSDAMAVSGSIEFSDDINSGECNCAAWTLLENQTRKTGVPASLRTGILLKRETNAIFYGMVKISCIADWKTRFESMFGRIPMDDPVLFNPGLKPSKAQKNKKYNPDNLLRSDVKSVADVTVQTVFKEAIKEAKK</sequence>
<protein>
    <submittedName>
        <fullName evidence="1">Uncharacterized protein</fullName>
    </submittedName>
</protein>
<proteinExistence type="predicted"/>
<dbReference type="EMBL" id="JAQIZZ010000007">
    <property type="protein sequence ID" value="KAJ5533432.1"/>
    <property type="molecule type" value="Genomic_DNA"/>
</dbReference>
<comment type="caution">
    <text evidence="1">The sequence shown here is derived from an EMBL/GenBank/DDBJ whole genome shotgun (WGS) entry which is preliminary data.</text>
</comment>
<evidence type="ECO:0000313" key="2">
    <source>
        <dbReference type="Proteomes" id="UP001220324"/>
    </source>
</evidence>
<accession>A0AAD6GCQ0</accession>
<keyword evidence="2" id="KW-1185">Reference proteome</keyword>
<dbReference type="Proteomes" id="UP001220324">
    <property type="component" value="Unassembled WGS sequence"/>
</dbReference>
<dbReference type="AlphaFoldDB" id="A0AAD6GCQ0"/>
<organism evidence="1 2">
    <name type="scientific">Penicillium frequentans</name>
    <dbReference type="NCBI Taxonomy" id="3151616"/>
    <lineage>
        <taxon>Eukaryota</taxon>
        <taxon>Fungi</taxon>
        <taxon>Dikarya</taxon>
        <taxon>Ascomycota</taxon>
        <taxon>Pezizomycotina</taxon>
        <taxon>Eurotiomycetes</taxon>
        <taxon>Eurotiomycetidae</taxon>
        <taxon>Eurotiales</taxon>
        <taxon>Aspergillaceae</taxon>
        <taxon>Penicillium</taxon>
    </lineage>
</organism>
<gene>
    <name evidence="1" type="ORF">N7494_009984</name>
</gene>
<evidence type="ECO:0000313" key="1">
    <source>
        <dbReference type="EMBL" id="KAJ5533432.1"/>
    </source>
</evidence>
<name>A0AAD6GCQ0_9EURO</name>
<reference evidence="1 2" key="1">
    <citation type="journal article" date="2023" name="IMA Fungus">
        <title>Comparative genomic study of the Penicillium genus elucidates a diverse pangenome and 15 lateral gene transfer events.</title>
        <authorList>
            <person name="Petersen C."/>
            <person name="Sorensen T."/>
            <person name="Nielsen M.R."/>
            <person name="Sondergaard T.E."/>
            <person name="Sorensen J.L."/>
            <person name="Fitzpatrick D.A."/>
            <person name="Frisvad J.C."/>
            <person name="Nielsen K.L."/>
        </authorList>
    </citation>
    <scope>NUCLEOTIDE SEQUENCE [LARGE SCALE GENOMIC DNA]</scope>
    <source>
        <strain evidence="1 2">IBT 35679</strain>
    </source>
</reference>